<protein>
    <submittedName>
        <fullName evidence="2">Uncharacterized protein</fullName>
    </submittedName>
</protein>
<keyword evidence="1" id="KW-0472">Membrane</keyword>
<dbReference type="RefSeq" id="WP_259508114.1">
    <property type="nucleotide sequence ID" value="NZ_JANLCM010000002.1"/>
</dbReference>
<sequence>MNHGKRVLIVGVAMIVVSAALYFAIPTIGYAMLGTGAPANESALGVIQLLMRFLGQVLPPLGAALIGAGAVLLRTERRSYGIDT</sequence>
<dbReference type="Proteomes" id="UP001165584">
    <property type="component" value="Unassembled WGS sequence"/>
</dbReference>
<comment type="caution">
    <text evidence="2">The sequence shown here is derived from an EMBL/GenBank/DDBJ whole genome shotgun (WGS) entry which is preliminary data.</text>
</comment>
<organism evidence="2 3">
    <name type="scientific">Herbiconiux aconitum</name>
    <dbReference type="NCBI Taxonomy" id="2970913"/>
    <lineage>
        <taxon>Bacteria</taxon>
        <taxon>Bacillati</taxon>
        <taxon>Actinomycetota</taxon>
        <taxon>Actinomycetes</taxon>
        <taxon>Micrococcales</taxon>
        <taxon>Microbacteriaceae</taxon>
        <taxon>Herbiconiux</taxon>
    </lineage>
</organism>
<gene>
    <name evidence="2" type="ORF">N1027_11795</name>
</gene>
<feature type="transmembrane region" description="Helical" evidence="1">
    <location>
        <begin position="7"/>
        <end position="33"/>
    </location>
</feature>
<feature type="transmembrane region" description="Helical" evidence="1">
    <location>
        <begin position="53"/>
        <end position="73"/>
    </location>
</feature>
<name>A0ABT2GTC2_9MICO</name>
<keyword evidence="3" id="KW-1185">Reference proteome</keyword>
<evidence type="ECO:0000313" key="2">
    <source>
        <dbReference type="EMBL" id="MCS5718817.1"/>
    </source>
</evidence>
<dbReference type="EMBL" id="JANLCM010000002">
    <property type="protein sequence ID" value="MCS5718817.1"/>
    <property type="molecule type" value="Genomic_DNA"/>
</dbReference>
<accession>A0ABT2GTC2</accession>
<evidence type="ECO:0000256" key="1">
    <source>
        <dbReference type="SAM" id="Phobius"/>
    </source>
</evidence>
<keyword evidence="1" id="KW-1133">Transmembrane helix</keyword>
<proteinExistence type="predicted"/>
<evidence type="ECO:0000313" key="3">
    <source>
        <dbReference type="Proteomes" id="UP001165584"/>
    </source>
</evidence>
<keyword evidence="1" id="KW-0812">Transmembrane</keyword>
<reference evidence="2" key="1">
    <citation type="submission" date="2022-08" db="EMBL/GenBank/DDBJ databases">
        <authorList>
            <person name="Deng Y."/>
            <person name="Han X.-F."/>
            <person name="Zhang Y.-Q."/>
        </authorList>
    </citation>
    <scope>NUCLEOTIDE SEQUENCE</scope>
    <source>
        <strain evidence="2">CPCC 205763</strain>
    </source>
</reference>